<dbReference type="PANTHER" id="PTHR15682">
    <property type="entry name" value="UNHEALTHY RIBOSOME BIOGENESIS PROTEIN 2 HOMOLOG"/>
    <property type="match status" value="1"/>
</dbReference>
<name>A0A0A8LA45_9SACH</name>
<dbReference type="PANTHER" id="PTHR15682:SF2">
    <property type="entry name" value="UNHEALTHY RIBOSOME BIOGENESIS PROTEIN 2 HOMOLOG"/>
    <property type="match status" value="1"/>
</dbReference>
<organism evidence="2 3">
    <name type="scientific">Kluyveromyces dobzhanskii CBS 2104</name>
    <dbReference type="NCBI Taxonomy" id="1427455"/>
    <lineage>
        <taxon>Eukaryota</taxon>
        <taxon>Fungi</taxon>
        <taxon>Dikarya</taxon>
        <taxon>Ascomycota</taxon>
        <taxon>Saccharomycotina</taxon>
        <taxon>Saccharomycetes</taxon>
        <taxon>Saccharomycetales</taxon>
        <taxon>Saccharomycetaceae</taxon>
        <taxon>Kluyveromyces</taxon>
    </lineage>
</organism>
<reference evidence="2 3" key="1">
    <citation type="submission" date="2014-03" db="EMBL/GenBank/DDBJ databases">
        <title>The genome of Kluyveromyces dobzhanskii.</title>
        <authorList>
            <person name="Nystedt B."/>
            <person name="Astrom S."/>
        </authorList>
    </citation>
    <scope>NUCLEOTIDE SEQUENCE [LARGE SCALE GENOMIC DNA]</scope>
    <source>
        <strain evidence="2 3">CBS 2104</strain>
    </source>
</reference>
<dbReference type="OrthoDB" id="160374at2759"/>
<dbReference type="InterPro" id="IPR052609">
    <property type="entry name" value="Ribosome_Biogenesis_Reg"/>
</dbReference>
<proteinExistence type="predicted"/>
<evidence type="ECO:0000313" key="2">
    <source>
        <dbReference type="EMBL" id="CDO95107.1"/>
    </source>
</evidence>
<dbReference type="Pfam" id="PF10441">
    <property type="entry name" value="Urb2"/>
    <property type="match status" value="1"/>
</dbReference>
<dbReference type="AlphaFoldDB" id="A0A0A8LA45"/>
<comment type="caution">
    <text evidence="2">The sequence shown here is derived from an EMBL/GenBank/DDBJ whole genome shotgun (WGS) entry which is preliminary data.</text>
</comment>
<dbReference type="GO" id="GO:0005730">
    <property type="term" value="C:nucleolus"/>
    <property type="evidence" value="ECO:0007669"/>
    <property type="project" value="TreeGrafter"/>
</dbReference>
<keyword evidence="3" id="KW-1185">Reference proteome</keyword>
<dbReference type="EMBL" id="CCBQ010000043">
    <property type="protein sequence ID" value="CDO95107.1"/>
    <property type="molecule type" value="Genomic_DNA"/>
</dbReference>
<gene>
    <name evidence="2" type="ORF">KLDO_g3355</name>
</gene>
<feature type="domain" description="Nucleolar 27S pre-rRNA processing Urb2/Npa2 C-terminal" evidence="1">
    <location>
        <begin position="925"/>
        <end position="1143"/>
    </location>
</feature>
<evidence type="ECO:0000259" key="1">
    <source>
        <dbReference type="Pfam" id="PF10441"/>
    </source>
</evidence>
<accession>A0A0A8LA45</accession>
<sequence length="1144" mass="130519">MSFPSTAEGITRYLRSKSVTTKEIYDVSVAALNGQYNIYFPNGHIFVLELIIDRWNDVKHTEFRKDAGIWKLWNLLWDMVSSEDHKKKLLKNLRIVTLVQLTFEDMEEGDEQLCELVYEMVKSSNSCMITAVSPEIALGLLGKVIDIVLSCEFKGLNNRKQAIISEVLTFTDLNNCTEVSKKVSNAYCSELLLPSLKYLNQVADNEFDSISKVLSEFMRRFLFESSRELTVALKNFTELHKSVLTSELIILLFTKCITEGYTDSKILESILKIFIDVDPPVCADLLATLNSHRKNVSQEFLESLFATVFEAKDWEIVKSIIEMDIEIGILKTKELMESMEASGSDSKICLWNSVVNCHVNAREFTNLLNIWKEYCGKNTSSIFLTDQKMTDVISKSVPVLSTTQTRTIITDLVDAIVSENDVYSVRILQVIVAGLKMLSYTQSLEYRIYISKLFELEGLDAPEFWQLKYHILELYDDLLPVMKFNSDEVTRLITSEKKNHSSELFFTLFKFYELQSFEISPVIDEFMLFVDKLDSNDISSVLQTLFTRWSTLMNSSFGNDNISRLVKKLLQNHIEILPVLFDEEDFFEESNIVHTIVSQLTDDLDSAINLHYLLEVPIQCLNKNVRLTILDSVIEKEVLKQVDVDLVCHVLKNPTSRSKIETDCQAMLSFVGNQFFQFSLVNPVITTVWESLLLQKNDSKLAHSINTLLELIESGLSQTFNYETYSLVHLVLESSYESALPLTELKTKYIQYLIYNIKHHTGDMKSLAWLLKVLFVQATKSQSKVIIPPLFSNDIPLPADTEVQSAYFMVSTLTYNDKLEYLLAQYLILRERGVSKDMLLDAIKSIVSRKIVEIDEDYNTAFQVICDTIPAVSAKNSGAVLEVFQLFTQFVTKENTIGKHIFVRSISNLLTNYSQSVIETKDILSFVAFLNDLLVAKPFLFTQYCCEMLFPLVSTILLENTTYTSCSKNGANVENGEHSCGDDIILICTRMLSSLLLFHRYKLSNRTHLVNVVICQLLDILSDAKLHALSVESAKGISRFICNYCEPSNVKGNKQSTLSSAISNVKRSLRKHLPVILLQFIKLSISKPFPMTLKKELMLAVYAIFDLLSQTEMNLINANLDNNGRSYFKTLHADYKKSGKWHDD</sequence>
<evidence type="ECO:0000313" key="3">
    <source>
        <dbReference type="Proteomes" id="UP000031516"/>
    </source>
</evidence>
<dbReference type="InterPro" id="IPR018849">
    <property type="entry name" value="Urb2/Npa2_C"/>
</dbReference>
<dbReference type="Proteomes" id="UP000031516">
    <property type="component" value="Unassembled WGS sequence"/>
</dbReference>
<protein>
    <submittedName>
        <fullName evidence="2">WGS project CCBQ000000000 data, contig 00006</fullName>
    </submittedName>
</protein>
<dbReference type="GO" id="GO:0042254">
    <property type="term" value="P:ribosome biogenesis"/>
    <property type="evidence" value="ECO:0007669"/>
    <property type="project" value="TreeGrafter"/>
</dbReference>